<dbReference type="EMBL" id="ML208535">
    <property type="protein sequence ID" value="TFK63196.1"/>
    <property type="molecule type" value="Genomic_DNA"/>
</dbReference>
<accession>A0ACD3AC87</accession>
<dbReference type="Proteomes" id="UP000308600">
    <property type="component" value="Unassembled WGS sequence"/>
</dbReference>
<evidence type="ECO:0000313" key="1">
    <source>
        <dbReference type="EMBL" id="TFK63196.1"/>
    </source>
</evidence>
<proteinExistence type="predicted"/>
<reference evidence="1 2" key="1">
    <citation type="journal article" date="2019" name="Nat. Ecol. Evol.">
        <title>Megaphylogeny resolves global patterns of mushroom evolution.</title>
        <authorList>
            <person name="Varga T."/>
            <person name="Krizsan K."/>
            <person name="Foldi C."/>
            <person name="Dima B."/>
            <person name="Sanchez-Garcia M."/>
            <person name="Sanchez-Ramirez S."/>
            <person name="Szollosi G.J."/>
            <person name="Szarkandi J.G."/>
            <person name="Papp V."/>
            <person name="Albert L."/>
            <person name="Andreopoulos W."/>
            <person name="Angelini C."/>
            <person name="Antonin V."/>
            <person name="Barry K.W."/>
            <person name="Bougher N.L."/>
            <person name="Buchanan P."/>
            <person name="Buyck B."/>
            <person name="Bense V."/>
            <person name="Catcheside P."/>
            <person name="Chovatia M."/>
            <person name="Cooper J."/>
            <person name="Damon W."/>
            <person name="Desjardin D."/>
            <person name="Finy P."/>
            <person name="Geml J."/>
            <person name="Haridas S."/>
            <person name="Hughes K."/>
            <person name="Justo A."/>
            <person name="Karasinski D."/>
            <person name="Kautmanova I."/>
            <person name="Kiss B."/>
            <person name="Kocsube S."/>
            <person name="Kotiranta H."/>
            <person name="LaButti K.M."/>
            <person name="Lechner B.E."/>
            <person name="Liimatainen K."/>
            <person name="Lipzen A."/>
            <person name="Lukacs Z."/>
            <person name="Mihaltcheva S."/>
            <person name="Morgado L.N."/>
            <person name="Niskanen T."/>
            <person name="Noordeloos M.E."/>
            <person name="Ohm R.A."/>
            <person name="Ortiz-Santana B."/>
            <person name="Ovrebo C."/>
            <person name="Racz N."/>
            <person name="Riley R."/>
            <person name="Savchenko A."/>
            <person name="Shiryaev A."/>
            <person name="Soop K."/>
            <person name="Spirin V."/>
            <person name="Szebenyi C."/>
            <person name="Tomsovsky M."/>
            <person name="Tulloss R.E."/>
            <person name="Uehling J."/>
            <person name="Grigoriev I.V."/>
            <person name="Vagvolgyi C."/>
            <person name="Papp T."/>
            <person name="Martin F.M."/>
            <person name="Miettinen O."/>
            <person name="Hibbett D.S."/>
            <person name="Nagy L.G."/>
        </authorList>
    </citation>
    <scope>NUCLEOTIDE SEQUENCE [LARGE SCALE GENOMIC DNA]</scope>
    <source>
        <strain evidence="1 2">NL-1719</strain>
    </source>
</reference>
<evidence type="ECO:0000313" key="2">
    <source>
        <dbReference type="Proteomes" id="UP000308600"/>
    </source>
</evidence>
<sequence length="281" mass="32543">MSDPRLPPELEHNIFLAAFQSNFRDVGNLILTAKRVHDWILPRAFEVVILGGGRDFPVRFTLDKFQKYGSYIRSLSAQPRILMGSDMCDFPEFLSHCPNITNLYIHTPYFYVDPTPIQNSLAVLPLTRLTVHTKFILSTPPPPQLLQLFTKITHLHLDGDLFSTYAPNNNPPYLRPLFANLTHISFLHPQSCESIRLAIEGWNELRVVVLWHARTYSNQPRHGRMKRGNFHPRLLGVQSNQLRQWEDGARGRGPDLWEYSENIIQSWMEDESRVIFWVGGE</sequence>
<keyword evidence="2" id="KW-1185">Reference proteome</keyword>
<gene>
    <name evidence="1" type="ORF">BDN72DRAFT_847843</name>
</gene>
<protein>
    <submittedName>
        <fullName evidence="1">Uncharacterized protein</fullName>
    </submittedName>
</protein>
<organism evidence="1 2">
    <name type="scientific">Pluteus cervinus</name>
    <dbReference type="NCBI Taxonomy" id="181527"/>
    <lineage>
        <taxon>Eukaryota</taxon>
        <taxon>Fungi</taxon>
        <taxon>Dikarya</taxon>
        <taxon>Basidiomycota</taxon>
        <taxon>Agaricomycotina</taxon>
        <taxon>Agaricomycetes</taxon>
        <taxon>Agaricomycetidae</taxon>
        <taxon>Agaricales</taxon>
        <taxon>Pluteineae</taxon>
        <taxon>Pluteaceae</taxon>
        <taxon>Pluteus</taxon>
    </lineage>
</organism>
<name>A0ACD3AC87_9AGAR</name>